<evidence type="ECO:0000313" key="2">
    <source>
        <dbReference type="EMBL" id="GEP43102.1"/>
    </source>
</evidence>
<gene>
    <name evidence="2" type="ORF">BGE01nite_23930</name>
</gene>
<dbReference type="AlphaFoldDB" id="A0A512M8Q3"/>
<dbReference type="OrthoDB" id="198588at2"/>
<name>A0A512M8Q3_9BACT</name>
<comment type="caution">
    <text evidence="2">The sequence shown here is derived from an EMBL/GenBank/DDBJ whole genome shotgun (WGS) entry which is preliminary data.</text>
</comment>
<dbReference type="InterPro" id="IPR038726">
    <property type="entry name" value="PDDEXK_AddAB-type"/>
</dbReference>
<dbReference type="EMBL" id="BKAG01000014">
    <property type="protein sequence ID" value="GEP43102.1"/>
    <property type="molecule type" value="Genomic_DNA"/>
</dbReference>
<reference evidence="2 3" key="1">
    <citation type="submission" date="2019-07" db="EMBL/GenBank/DDBJ databases">
        <title>Whole genome shotgun sequence of Brevifollis gellanilyticus NBRC 108608.</title>
        <authorList>
            <person name="Hosoyama A."/>
            <person name="Uohara A."/>
            <person name="Ohji S."/>
            <person name="Ichikawa N."/>
        </authorList>
    </citation>
    <scope>NUCLEOTIDE SEQUENCE [LARGE SCALE GENOMIC DNA]</scope>
    <source>
        <strain evidence="2 3">NBRC 108608</strain>
    </source>
</reference>
<protein>
    <recommendedName>
        <fullName evidence="1">PD-(D/E)XK endonuclease-like domain-containing protein</fullName>
    </recommendedName>
</protein>
<proteinExistence type="predicted"/>
<keyword evidence="3" id="KW-1185">Reference proteome</keyword>
<dbReference type="Gene3D" id="3.90.320.10">
    <property type="match status" value="1"/>
</dbReference>
<organism evidence="2 3">
    <name type="scientific">Brevifollis gellanilyticus</name>
    <dbReference type="NCBI Taxonomy" id="748831"/>
    <lineage>
        <taxon>Bacteria</taxon>
        <taxon>Pseudomonadati</taxon>
        <taxon>Verrucomicrobiota</taxon>
        <taxon>Verrucomicrobiia</taxon>
        <taxon>Verrucomicrobiales</taxon>
        <taxon>Verrucomicrobiaceae</taxon>
    </lineage>
</organism>
<dbReference type="InterPro" id="IPR011604">
    <property type="entry name" value="PDDEXK-like_dom_sf"/>
</dbReference>
<evidence type="ECO:0000313" key="3">
    <source>
        <dbReference type="Proteomes" id="UP000321577"/>
    </source>
</evidence>
<dbReference type="RefSeq" id="WP_146850681.1">
    <property type="nucleotide sequence ID" value="NZ_BKAG01000014.1"/>
</dbReference>
<feature type="domain" description="PD-(D/E)XK endonuclease-like" evidence="1">
    <location>
        <begin position="25"/>
        <end position="269"/>
    </location>
</feature>
<sequence>MNTIAVAPKPIELSEKDIITGLQNTVSASRLSLFLQCRLKFYFRYVLKLKKPKTASLHLGNSVHAALKAWSKARWLGKPLSLKELHDEYSKAWADTSEGLVKWEAGEEEEEKTTGWRLCDTYIRQSGPFATIKPDAVEVSVEADLSEHGLPRLIGILDLVQEGRIIDFKTSSSTPNATTVEHLHELQVSSYAVLYRHNTGKKETGIELHHLVKNKSPKLCITSMPPMTEHQQHRLFHLMDTYYEELGHAEFYPSPSFGCMGCEFFAECRRWQ</sequence>
<accession>A0A512M8Q3</accession>
<dbReference type="Pfam" id="PF12705">
    <property type="entry name" value="PDDEXK_1"/>
    <property type="match status" value="1"/>
</dbReference>
<dbReference type="Proteomes" id="UP000321577">
    <property type="component" value="Unassembled WGS sequence"/>
</dbReference>
<evidence type="ECO:0000259" key="1">
    <source>
        <dbReference type="Pfam" id="PF12705"/>
    </source>
</evidence>